<accession>A0A8J7QEK5</accession>
<feature type="region of interest" description="Disordered" evidence="1">
    <location>
        <begin position="1184"/>
        <end position="1212"/>
    </location>
</feature>
<feature type="transmembrane region" description="Helical" evidence="2">
    <location>
        <begin position="516"/>
        <end position="538"/>
    </location>
</feature>
<keyword evidence="2" id="KW-0812">Transmembrane</keyword>
<evidence type="ECO:0000259" key="3">
    <source>
        <dbReference type="Pfam" id="PF01433"/>
    </source>
</evidence>
<feature type="transmembrane region" description="Helical" evidence="2">
    <location>
        <begin position="396"/>
        <end position="425"/>
    </location>
</feature>
<dbReference type="InterPro" id="IPR014782">
    <property type="entry name" value="Peptidase_M1_dom"/>
</dbReference>
<dbReference type="GO" id="GO:0008270">
    <property type="term" value="F:zinc ion binding"/>
    <property type="evidence" value="ECO:0007669"/>
    <property type="project" value="InterPro"/>
</dbReference>
<comment type="caution">
    <text evidence="4">The sequence shown here is derived from an EMBL/GenBank/DDBJ whole genome shotgun (WGS) entry which is preliminary data.</text>
</comment>
<dbReference type="Pfam" id="PF01433">
    <property type="entry name" value="Peptidase_M1"/>
    <property type="match status" value="1"/>
</dbReference>
<reference evidence="4" key="1">
    <citation type="submission" date="2021-03" db="EMBL/GenBank/DDBJ databases">
        <authorList>
            <person name="Wang G."/>
        </authorList>
    </citation>
    <scope>NUCLEOTIDE SEQUENCE</scope>
    <source>
        <strain evidence="4">KCTC 12899</strain>
    </source>
</reference>
<dbReference type="InterPro" id="IPR027268">
    <property type="entry name" value="Peptidase_M4/M1_CTD_sf"/>
</dbReference>
<evidence type="ECO:0000256" key="2">
    <source>
        <dbReference type="SAM" id="Phobius"/>
    </source>
</evidence>
<dbReference type="GO" id="GO:0008237">
    <property type="term" value="F:metallopeptidase activity"/>
    <property type="evidence" value="ECO:0007669"/>
    <property type="project" value="InterPro"/>
</dbReference>
<dbReference type="RefSeq" id="WP_207859212.1">
    <property type="nucleotide sequence ID" value="NZ_JAFREP010000011.1"/>
</dbReference>
<evidence type="ECO:0000256" key="1">
    <source>
        <dbReference type="SAM" id="MobiDB-lite"/>
    </source>
</evidence>
<evidence type="ECO:0000313" key="4">
    <source>
        <dbReference type="EMBL" id="MBO1319391.1"/>
    </source>
</evidence>
<feature type="transmembrane region" description="Helical" evidence="2">
    <location>
        <begin position="104"/>
        <end position="128"/>
    </location>
</feature>
<keyword evidence="2" id="KW-1133">Transmembrane helix</keyword>
<feature type="transmembrane region" description="Helical" evidence="2">
    <location>
        <begin position="318"/>
        <end position="337"/>
    </location>
</feature>
<feature type="transmembrane region" description="Helical" evidence="2">
    <location>
        <begin position="471"/>
        <end position="496"/>
    </location>
</feature>
<feature type="transmembrane region" description="Helical" evidence="2">
    <location>
        <begin position="148"/>
        <end position="167"/>
    </location>
</feature>
<feature type="transmembrane region" description="Helical" evidence="2">
    <location>
        <begin position="174"/>
        <end position="190"/>
    </location>
</feature>
<dbReference type="AlphaFoldDB" id="A0A8J7QEK5"/>
<feature type="transmembrane region" description="Helical" evidence="2">
    <location>
        <begin position="559"/>
        <end position="581"/>
    </location>
</feature>
<dbReference type="SUPFAM" id="SSF55486">
    <property type="entry name" value="Metalloproteases ('zincins'), catalytic domain"/>
    <property type="match status" value="1"/>
</dbReference>
<organism evidence="4 5">
    <name type="scientific">Acanthopleuribacter pedis</name>
    <dbReference type="NCBI Taxonomy" id="442870"/>
    <lineage>
        <taxon>Bacteria</taxon>
        <taxon>Pseudomonadati</taxon>
        <taxon>Acidobacteriota</taxon>
        <taxon>Holophagae</taxon>
        <taxon>Acanthopleuribacterales</taxon>
        <taxon>Acanthopleuribacteraceae</taxon>
        <taxon>Acanthopleuribacter</taxon>
    </lineage>
</organism>
<feature type="transmembrane region" description="Helical" evidence="2">
    <location>
        <begin position="437"/>
        <end position="459"/>
    </location>
</feature>
<keyword evidence="5" id="KW-1185">Reference proteome</keyword>
<feature type="transmembrane region" description="Helical" evidence="2">
    <location>
        <begin position="52"/>
        <end position="74"/>
    </location>
</feature>
<keyword evidence="2" id="KW-0472">Membrane</keyword>
<feature type="transmembrane region" description="Helical" evidence="2">
    <location>
        <begin position="238"/>
        <end position="259"/>
    </location>
</feature>
<proteinExistence type="predicted"/>
<protein>
    <recommendedName>
        <fullName evidence="3">Peptidase M1 membrane alanine aminopeptidase domain-containing protein</fullName>
    </recommendedName>
</protein>
<gene>
    <name evidence="4" type="ORF">J3U88_13035</name>
</gene>
<evidence type="ECO:0000313" key="5">
    <source>
        <dbReference type="Proteomes" id="UP000664417"/>
    </source>
</evidence>
<sequence>MFREMVLFEWRYQLRQASFYVAAAVLFFLSFLITAIHKVSMGGANLLKNGPYTTALIMLVFSVFAIFLSATFMSNSATRNHTSKMAELLYCKPIHAAPYQIGRFLGAFSVVLALFAAVPLGLIAGTLMPWVDPDRLGPFDMGMYLKTFAILSAPSLFGFSCLFYVLAVRFRSAMAVYLAALALLLGYEIGSDLLNTPDHRALAALLDPFGLTAFFETTRYWTIFDKNNGSLSLSGLMLWNRVIWVGFGLGTALLFGRLWQPLVLHPPKKSRRNAKKETQATAPTTARLNIQPRPAGNTHKLLSLIRFEVGQVVKTPSFVLLVLLAVSLLVAMIASPANVYQISSWPLTMVMADTVRHSLQIFALVVITYYSAEIMWRERETGIGDIIDSTAVPNVVFWIAKLAAAWLVLFVILAVGTAVTILNQIIAGHGNLDPQQYLTTLFVFAALPWMMLTVAAFLFQVLSPNKYVGMLTFVVVLACGFGLNLAGFGNNLLIFSTSPGVTISDLNGYGWALTTHAWYMLYWGSLSLVMNLAGYALWRRGPRAGLKTRLQGVGTRLGSAGTLIGVLAVTLFLASGAFIYYNTRVRNQHVTPAMAEADAVAYEKAFADQAAMPVPTITKINAVVNLDPEQRSLVASADFAVINKAEQPINRFLVMKPEHTPSVSMTLAGGKLTNEGGPGHTFWFVFDQPLLPGEERAGRFEVTRARQGFREGGDDTTLVRNGTFISNFELFPSFGYQVAMQLTDARKRRHHELPETHRAHKMDDAHFHHQSFLGPGVGFIDFEITIGTSPDQVAVAPGYLQREWTEQGRRWFHYKMDAPMLNFYSITSGRMEVTRDEHNGVAIEVYHHPDHFMNVARMVQSTKDSLDYMTRWFGPYQHRQLRIIEFPRYRGFAQSFANTVPFTEIGFIRDMRDPLKVDMVYNITAHEVAHQWWGHQLVGADVQGSAVLSETLAQYSELMVMNANLGLMSVRRALKVELDLYLRGRTREVFEEQPLVLTENQQYIHYNKGALVMMALHGLLGEERLNGAVRALLEENRFTEPPYPLSVDLQKHLEQVADAAEQVVIKDLFERIILYDLKMATATVTPQTDGRFKVRLEVDAARFEADGQGRETEIPLSETVEIALFAEDPDQMTDDAGILYMGRHGVTTGRNSIEVLVDKLPSHAGVDPLLRFIDRDHEDNVKRVTSAEDATTEEEVVKESHGRQGALGTPAP</sequence>
<dbReference type="EMBL" id="JAFREP010000011">
    <property type="protein sequence ID" value="MBO1319391.1"/>
    <property type="molecule type" value="Genomic_DNA"/>
</dbReference>
<dbReference type="Proteomes" id="UP000664417">
    <property type="component" value="Unassembled WGS sequence"/>
</dbReference>
<feature type="domain" description="Peptidase M1 membrane alanine aminopeptidase" evidence="3">
    <location>
        <begin position="860"/>
        <end position="1056"/>
    </location>
</feature>
<feature type="transmembrane region" description="Helical" evidence="2">
    <location>
        <begin position="20"/>
        <end position="40"/>
    </location>
</feature>
<dbReference type="Gene3D" id="1.10.390.10">
    <property type="entry name" value="Neutral Protease Domain 2"/>
    <property type="match status" value="1"/>
</dbReference>
<feature type="transmembrane region" description="Helical" evidence="2">
    <location>
        <begin position="357"/>
        <end position="376"/>
    </location>
</feature>
<name>A0A8J7QEK5_9BACT</name>